<evidence type="ECO:0000313" key="4">
    <source>
        <dbReference type="Proteomes" id="UP000564964"/>
    </source>
</evidence>
<reference evidence="3" key="3">
    <citation type="submission" date="2021-05" db="EMBL/GenBank/DDBJ databases">
        <title>Protein family content uncovers lineage relationships and bacterial pathway maintenance mechanisms in DPANN archaea.</title>
        <authorList>
            <person name="Castelle C.J."/>
            <person name="Meheust R."/>
            <person name="Jaffe A.L."/>
            <person name="Seitz K."/>
            <person name="Gong X."/>
            <person name="Baker B.J."/>
            <person name="Banfield J.F."/>
        </authorList>
    </citation>
    <scope>NUCLEOTIDE SEQUENCE</scope>
    <source>
        <strain evidence="3">RIFCSPLOWO2_01_FULL_58_19</strain>
    </source>
</reference>
<comment type="caution">
    <text evidence="2">The sequence shown here is derived from an EMBL/GenBank/DDBJ whole genome shotgun (WGS) entry which is preliminary data.</text>
</comment>
<dbReference type="EMBL" id="JAGVWE010000002">
    <property type="protein sequence ID" value="MBS3062433.1"/>
    <property type="molecule type" value="Genomic_DNA"/>
</dbReference>
<sequence>MGVASEKNGGKGGKKMSKPVIAGLACLVLLLSGCVQVTTRNGEGAKPTGQQAQPVAGEKKADSVQPPANQAPQTAPPKQPRRDETASAPLDLTKVVQETGQAPPQLPDPAMEGLA</sequence>
<dbReference type="PROSITE" id="PS51257">
    <property type="entry name" value="PROKAR_LIPOPROTEIN"/>
    <property type="match status" value="1"/>
</dbReference>
<evidence type="ECO:0000313" key="3">
    <source>
        <dbReference type="EMBL" id="MBS3062433.1"/>
    </source>
</evidence>
<dbReference type="AlphaFoldDB" id="A0A7J4JGG9"/>
<organism evidence="2 4">
    <name type="scientific">Candidatus Iainarchaeum sp</name>
    <dbReference type="NCBI Taxonomy" id="3101447"/>
    <lineage>
        <taxon>Archaea</taxon>
        <taxon>Candidatus Iainarchaeota</taxon>
        <taxon>Candidatus Iainarchaeia</taxon>
        <taxon>Candidatus Iainarchaeales</taxon>
        <taxon>Candidatus Iainarchaeaceae</taxon>
        <taxon>Candidatus Iainarchaeum</taxon>
    </lineage>
</organism>
<reference evidence="3" key="2">
    <citation type="submission" date="2021-03" db="EMBL/GenBank/DDBJ databases">
        <authorList>
            <person name="Jaffe A."/>
        </authorList>
    </citation>
    <scope>NUCLEOTIDE SEQUENCE</scope>
    <source>
        <strain evidence="3">RIFCSPLOWO2_01_FULL_58_19</strain>
    </source>
</reference>
<protein>
    <submittedName>
        <fullName evidence="2">Uncharacterized protein</fullName>
    </submittedName>
</protein>
<evidence type="ECO:0000313" key="2">
    <source>
        <dbReference type="EMBL" id="HIH16220.1"/>
    </source>
</evidence>
<accession>A0A7J4JGG9</accession>
<gene>
    <name evidence="2" type="ORF">HA252_02335</name>
    <name evidence="3" type="ORF">J4203_01045</name>
</gene>
<dbReference type="Proteomes" id="UP000564964">
    <property type="component" value="Unassembled WGS sequence"/>
</dbReference>
<proteinExistence type="predicted"/>
<dbReference type="EMBL" id="DUGH01000057">
    <property type="protein sequence ID" value="HIH16220.1"/>
    <property type="molecule type" value="Genomic_DNA"/>
</dbReference>
<evidence type="ECO:0000256" key="1">
    <source>
        <dbReference type="SAM" id="MobiDB-lite"/>
    </source>
</evidence>
<name>A0A7J4JGG9_9ARCH</name>
<reference evidence="2" key="1">
    <citation type="journal article" date="2020" name="bioRxiv">
        <title>A rank-normalized archaeal taxonomy based on genome phylogeny resolves widespread incomplete and uneven classifications.</title>
        <authorList>
            <person name="Rinke C."/>
            <person name="Chuvochina M."/>
            <person name="Mussig A.J."/>
            <person name="Chaumeil P.-A."/>
            <person name="Waite D.W."/>
            <person name="Whitman W.B."/>
            <person name="Parks D.H."/>
            <person name="Hugenholtz P."/>
        </authorList>
    </citation>
    <scope>NUCLEOTIDE SEQUENCE</scope>
    <source>
        <strain evidence="2">UBA10219</strain>
    </source>
</reference>
<dbReference type="Proteomes" id="UP000678237">
    <property type="component" value="Unassembled WGS sequence"/>
</dbReference>
<feature type="region of interest" description="Disordered" evidence="1">
    <location>
        <begin position="39"/>
        <end position="115"/>
    </location>
</feature>